<dbReference type="SMART" id="SM00054">
    <property type="entry name" value="EFh"/>
    <property type="match status" value="15"/>
</dbReference>
<feature type="domain" description="EF-hand" evidence="3">
    <location>
        <begin position="1237"/>
        <end position="1272"/>
    </location>
</feature>
<feature type="domain" description="EF-hand" evidence="3">
    <location>
        <begin position="2071"/>
        <end position="2106"/>
    </location>
</feature>
<feature type="region of interest" description="Disordered" evidence="2">
    <location>
        <begin position="2141"/>
        <end position="2249"/>
    </location>
</feature>
<feature type="compositionally biased region" description="Low complexity" evidence="2">
    <location>
        <begin position="9"/>
        <end position="22"/>
    </location>
</feature>
<dbReference type="CDD" id="cd00051">
    <property type="entry name" value="EFh"/>
    <property type="match status" value="5"/>
</dbReference>
<proteinExistence type="predicted"/>
<dbReference type="SUPFAM" id="SSF47473">
    <property type="entry name" value="EF-hand"/>
    <property type="match status" value="4"/>
</dbReference>
<dbReference type="Gene3D" id="1.10.238.10">
    <property type="entry name" value="EF-hand"/>
    <property type="match status" value="8"/>
</dbReference>
<feature type="compositionally biased region" description="Polar residues" evidence="2">
    <location>
        <begin position="29"/>
        <end position="46"/>
    </location>
</feature>
<dbReference type="GO" id="GO:0005509">
    <property type="term" value="F:calcium ion binding"/>
    <property type="evidence" value="ECO:0007669"/>
    <property type="project" value="InterPro"/>
</dbReference>
<dbReference type="Pfam" id="PF26186">
    <property type="entry name" value="NPHP4_C2_3rd"/>
    <property type="match status" value="1"/>
</dbReference>
<evidence type="ECO:0000256" key="2">
    <source>
        <dbReference type="SAM" id="MobiDB-lite"/>
    </source>
</evidence>
<keyword evidence="1" id="KW-0106">Calcium</keyword>
<dbReference type="GO" id="GO:0005856">
    <property type="term" value="C:cytoskeleton"/>
    <property type="evidence" value="ECO:0007669"/>
    <property type="project" value="InterPro"/>
</dbReference>
<dbReference type="PANTHER" id="PTHR31043:SF3">
    <property type="entry name" value="NEPHROCYSTIN-4"/>
    <property type="match status" value="1"/>
</dbReference>
<feature type="domain" description="EF-hand" evidence="3">
    <location>
        <begin position="1184"/>
        <end position="1219"/>
    </location>
</feature>
<dbReference type="InterPro" id="IPR058688">
    <property type="entry name" value="Ig_NPHP4_2nd"/>
</dbReference>
<feature type="domain" description="EF-hand" evidence="3">
    <location>
        <begin position="1650"/>
        <end position="1685"/>
    </location>
</feature>
<dbReference type="InterPro" id="IPR058765">
    <property type="entry name" value="NPHP4_C2-like"/>
</dbReference>
<feature type="compositionally biased region" description="Polar residues" evidence="2">
    <location>
        <begin position="1975"/>
        <end position="1987"/>
    </location>
</feature>
<dbReference type="InterPro" id="IPR002048">
    <property type="entry name" value="EF_hand_dom"/>
</dbReference>
<dbReference type="PANTHER" id="PTHR31043">
    <property type="entry name" value="NEPHROCYSTIN-4"/>
    <property type="match status" value="1"/>
</dbReference>
<organism evidence="4 5">
    <name type="scientific">Phytophthora citrophthora</name>
    <dbReference type="NCBI Taxonomy" id="4793"/>
    <lineage>
        <taxon>Eukaryota</taxon>
        <taxon>Sar</taxon>
        <taxon>Stramenopiles</taxon>
        <taxon>Oomycota</taxon>
        <taxon>Peronosporomycetes</taxon>
        <taxon>Peronosporales</taxon>
        <taxon>Peronosporaceae</taxon>
        <taxon>Phytophthora</taxon>
    </lineage>
</organism>
<dbReference type="Pfam" id="PF13499">
    <property type="entry name" value="EF-hand_7"/>
    <property type="match status" value="7"/>
</dbReference>
<dbReference type="PROSITE" id="PS00018">
    <property type="entry name" value="EF_HAND_1"/>
    <property type="match status" value="11"/>
</dbReference>
<feature type="domain" description="EF-hand" evidence="3">
    <location>
        <begin position="1742"/>
        <end position="1777"/>
    </location>
</feature>
<dbReference type="InterPro" id="IPR011992">
    <property type="entry name" value="EF-hand-dom_pair"/>
</dbReference>
<protein>
    <submittedName>
        <fullName evidence="4">Nephrocystin-4</fullName>
    </submittedName>
</protein>
<evidence type="ECO:0000313" key="5">
    <source>
        <dbReference type="Proteomes" id="UP001259832"/>
    </source>
</evidence>
<feature type="domain" description="EF-hand" evidence="3">
    <location>
        <begin position="1483"/>
        <end position="1518"/>
    </location>
</feature>
<dbReference type="Pfam" id="PF26015">
    <property type="entry name" value="Ig_NPH4_3rd"/>
    <property type="match status" value="1"/>
</dbReference>
<feature type="domain" description="EF-hand" evidence="3">
    <location>
        <begin position="1445"/>
        <end position="1480"/>
    </location>
</feature>
<feature type="compositionally biased region" description="Polar residues" evidence="2">
    <location>
        <begin position="728"/>
        <end position="737"/>
    </location>
</feature>
<feature type="region of interest" description="Disordered" evidence="2">
    <location>
        <begin position="1"/>
        <end position="53"/>
    </location>
</feature>
<evidence type="ECO:0000256" key="1">
    <source>
        <dbReference type="ARBA" id="ARBA00022837"/>
    </source>
</evidence>
<dbReference type="Pfam" id="PF26187">
    <property type="entry name" value="Ig_NPHP4_4th"/>
    <property type="match status" value="1"/>
</dbReference>
<feature type="domain" description="EF-hand" evidence="3">
    <location>
        <begin position="1848"/>
        <end position="1883"/>
    </location>
</feature>
<feature type="compositionally biased region" description="Basic and acidic residues" evidence="2">
    <location>
        <begin position="2007"/>
        <end position="2018"/>
    </location>
</feature>
<dbReference type="InterPro" id="IPR018247">
    <property type="entry name" value="EF_Hand_1_Ca_BS"/>
</dbReference>
<feature type="region of interest" description="Disordered" evidence="2">
    <location>
        <begin position="1774"/>
        <end position="1793"/>
    </location>
</feature>
<feature type="domain" description="EF-hand" evidence="3">
    <location>
        <begin position="1274"/>
        <end position="1309"/>
    </location>
</feature>
<feature type="region of interest" description="Disordered" evidence="2">
    <location>
        <begin position="689"/>
        <end position="767"/>
    </location>
</feature>
<sequence>MLISRPKMPSDSSSDVSSPISSEVEEDTTSSGSNALSESDFSTDSENAAPVRRARATRMFRRQGRRPRALLPPAEPASTSLWTTREKQFEKFRSSLLSMPVPDGVVRIEKAKGFSLHVMSVLNWVLPDSILHTSAIPASGGASESEDEEEPLITLGVHVSLFHALTKRFFGNTWVSPELAVDPFQIKQARHPKDGTLRYIIENALLNFRAYFISDIIDASCVGVLELVAYEKDPDSKATVRVVGCGWTLLPLFARPVQSGKKNEPSALSAAFSLDTSGDSVSVFSGSPRALLELSADAWSAQEKHEGSKFYYQLVQYEPMLTIAMFLRKNELVGALDPIPGLKNGNLANIDMGKNPKMLLHEEADATYEDTLASFVKIASLVPKSVQVEEPFELQVVATRVAINLRDEIEANLVSRLRISRKAIHQGATSVEGEVSARVLKIALHNGRCFRTRQFTVPLKADPNGGDTLLCVRNQSKLRGFVFHPNMAIVVTLQYTVHFRIIWSSKVKQQAQEAKKPLPPDEDVVLVTMGARALVPSDGKKLYLHDKYHHATAVSAEPLTTLGGVLLQEQEEHRRVLHVDLLSGAPCRPYSDNALYTPPDQVTRSLATREMSAKDSFSFCDLRITIDEDLPATSTPIEETKAPASPVKDIADEGNPVIEEDEEYAAEEWARKLLGKANSNPVLAQTLNALATSPTKEKAERPKTPSPTKKQKVERPDSTTLVPDAPTSELSRASKTLLTRYGYMDPHDKLPTSPSNNQKTHDKRKRPKTVELIAKSIETEVNDPFKAHEIRFHFAAYRACSPDAQVEGRGYPAPARVYFTFQFYNFPPTRTETLRLSKAFDSGAGGEIQTFLLMRDTSANKPSLAIQFDVDTTATKNSVETRRFAEYLKWNNLYVDVWDADSLFQLGTFAVPLHELLRQGESVKKFQAEVEIAPPLGGMTSVDDDSEVCTVPNLKSGDDRLNIGRVQLLMSSYGLKGEHFIDQHCSNQNEAEFPIDPDLRRPKHRVHARPMVETNAELYRLLSQEGFYGERIAKDLQERRESQRRQVQDFSNATTLTPKEIAVLCDLFGARKVGADVTGRHSTRIRCDLEGKTGLLALLSLSTPQTVPVLSDTAVKPVETKPPQKQVEEATVDQAQRLKRVLALATENHVALTDAFALFDKDGFLSREEFIKALRSLGKVFDDLSDDDLRLLADLLDTNKDGKIEYREFHQFVKKPTRMSKSEWRDHIKRIVARAVEKGIRVHHVFAELDCSGDGKLSYEEFERGLNQLGISTGDKEGVRDLLTELDKDHDGMISYTEFLESLGLSIEENKQEVVQETVKDITEDVRKILSRLMKKGITFVDVFKHFDTDRNGTLSVEEFTTALNQLLQLDKDSDNVLKKFEREAVEMLVKRINSDGDMKIEYREFLTACGVTDKEMQYEEAQFQHANRDQAERKLIKLIVRACATGLTIRDVFEQLDSNSDGNISIAEFQVTMEKLFLGQGMTAEDAGLVAARFDTNGDGMISQREFHEFGTNLQKKQQSLSSIFTPHLDKLSELDQSKKWKSFCQEELGLSSQRFSEVMSLIAFFGFVDENDDVNVQELCVLCKTVKAVKAPGKDVAVERLRTLLEKAKEQGVDLKKSFAHFDANGDGEITRAELKRGLIELGCFTDMKEEDFDALLEKLDEDGSGKVDFSEFRALINDGEKCIDIGKDELLGKLKALMEKAVEKGVSIDACFAHFDKDGDGNIKKEEFVRGMTELGFSADKAVIDGVIKLLDQNESGTISLSEFKQLFPMTPSPEPKEEKVGSNTSGASSAKTMEEKLQKLLLSAEASGVDVKQCFAHFDTDNSGVITKDEFVTGIKQLPGFENLLDEETLAIVQKLDKDGSGSVSLQEFEAFLRPSTTVSTEKTEQHQAEKVTKPVDTKGAVPATPRDKVDTTAVIEASEAPEVAPDPPKGPEMLDKEFQAGEGDGSAPPMVAPDASEVSEQPKEKISKPVRSSSFGEGTSPGTEAAPFRRTKTDPKVVGTEMVKEKTPSDKLKVPGKASFAAVRAAKRMEMTAKPTDASPASNCPLSKEAADGLSKLKKLLETASTQGVPVQKSFSHFDKEAKGVVSYDDFVTGLRELGPDFVKLSDEDIIAMARSLDCKQQNALRVEDFVSFLSTPAPVNKPSEEALKVENQAANTPADKSEVPATATKRPPPLRRSGSSTMPVKKPLRPATGPQSARVVADTPSTPSAVQDNPRKMKPAEPLKPADAVESAGNTSRLEPPLKETNTVASAPLEATPTDHQKQDAGASQDCNYTFSSNPEIRAVELKLRQTALDAYKRGVLPLRVVYKFLEDADDRRGRISGTTGRSRKKRSELLRVEFLQVLMELGFTLLSDRDNDEGVGGGMPKPVTKMNDHLYARQLERLSRYRQHIKSDESKAHKQLVRAVAKTKKRHSDNQQAEDSLRQFEEEKSQLLRVLSYYRDGHKKSLVYSLLRQQVTISLTLFPSFGDLLFFELPFTNPYNHNDRFRIELLLPSSREIAVVLDLEVVRSSEEWAFYRENLPLAYGFLTPNTQIEDEMIDDHDEVVVETRDQLNIPMRLRWLDTSNRFTKARGKELEKSKIPVSVVIKSCSHGHTVALFNMELRPEPFVCHRVLRFSHPASSIWRWKLRYPRGKFVVCMDPSVAMELLRNGEEDVNNSGLVGFKCRVGEYPALETFFVVLYDDKFYARVFEVWQIRIQSKLRVDVHAVLGQSVRHELVIKGDGASSSREGDAKRRVMCFTPMQQRDLVHFRPAQVFALVPQAFNRIEFAFCAVEGRATQMVVLVNLVDAETHELVGAWSIHVTLALPVITKTYELRLPLGRAAQKKISYSNPWDQPQTIMLRSSAPKLLVPRESVLQLPSNGQTFLRLAFAARNHLATASEDIYLFINDKRTDQNEECLLFQVTYE</sequence>
<reference evidence="4" key="1">
    <citation type="submission" date="2023-08" db="EMBL/GenBank/DDBJ databases">
        <title>Reference Genome Resource for the Citrus Pathogen Phytophthora citrophthora.</title>
        <authorList>
            <person name="Moller H."/>
            <person name="Coetzee B."/>
            <person name="Rose L.J."/>
            <person name="Van Niekerk J.M."/>
        </authorList>
    </citation>
    <scope>NUCLEOTIDE SEQUENCE</scope>
    <source>
        <strain evidence="4">STE-U-9442</strain>
    </source>
</reference>
<comment type="caution">
    <text evidence="4">The sequence shown here is derived from an EMBL/GenBank/DDBJ whole genome shotgun (WGS) entry which is preliminary data.</text>
</comment>
<dbReference type="GO" id="GO:0097730">
    <property type="term" value="C:non-motile cilium"/>
    <property type="evidence" value="ECO:0007669"/>
    <property type="project" value="InterPro"/>
</dbReference>
<name>A0AAD9LM89_9STRA</name>
<evidence type="ECO:0000313" key="4">
    <source>
        <dbReference type="EMBL" id="KAK1942050.1"/>
    </source>
</evidence>
<evidence type="ECO:0000259" key="3">
    <source>
        <dbReference type="PROSITE" id="PS50222"/>
    </source>
</evidence>
<feature type="domain" description="EF-hand" evidence="3">
    <location>
        <begin position="1335"/>
        <end position="1370"/>
    </location>
</feature>
<feature type="region of interest" description="Disordered" evidence="2">
    <location>
        <begin position="1922"/>
        <end position="2020"/>
    </location>
</feature>
<gene>
    <name evidence="4" type="ORF">P3T76_006372</name>
</gene>
<dbReference type="InterPro" id="IPR029775">
    <property type="entry name" value="NPHP4"/>
</dbReference>
<feature type="domain" description="EF-hand" evidence="3">
    <location>
        <begin position="1810"/>
        <end position="1845"/>
    </location>
</feature>
<feature type="domain" description="EF-hand" evidence="3">
    <location>
        <begin position="1612"/>
        <end position="1647"/>
    </location>
</feature>
<dbReference type="Pfam" id="PF26189">
    <property type="entry name" value="Ig_NPHP4_2nd"/>
    <property type="match status" value="1"/>
</dbReference>
<dbReference type="Proteomes" id="UP001259832">
    <property type="component" value="Unassembled WGS sequence"/>
</dbReference>
<dbReference type="GO" id="GO:0090090">
    <property type="term" value="P:negative regulation of canonical Wnt signaling pathway"/>
    <property type="evidence" value="ECO:0007669"/>
    <property type="project" value="InterPro"/>
</dbReference>
<accession>A0AAD9LM89</accession>
<feature type="domain" description="EF-hand" evidence="3">
    <location>
        <begin position="1706"/>
        <end position="1741"/>
    </location>
</feature>
<dbReference type="EMBL" id="JASMQC010000010">
    <property type="protein sequence ID" value="KAK1942050.1"/>
    <property type="molecule type" value="Genomic_DNA"/>
</dbReference>
<dbReference type="InterPro" id="IPR058685">
    <property type="entry name" value="Ig_NPHP4_4th"/>
</dbReference>
<dbReference type="InterPro" id="IPR058686">
    <property type="entry name" value="Ig_NPHP4_3rd"/>
</dbReference>
<keyword evidence="5" id="KW-1185">Reference proteome</keyword>
<dbReference type="PROSITE" id="PS50222">
    <property type="entry name" value="EF_HAND_2"/>
    <property type="match status" value="14"/>
</dbReference>
<feature type="domain" description="EF-hand" evidence="3">
    <location>
        <begin position="1160"/>
        <end position="1180"/>
    </location>
</feature>